<dbReference type="AlphaFoldDB" id="U4L2U3"/>
<reference evidence="1 2" key="1">
    <citation type="journal article" date="2013" name="PLoS Genet.">
        <title>The genome and development-dependent transcriptomes of Pyronema confluens: a window into fungal evolution.</title>
        <authorList>
            <person name="Traeger S."/>
            <person name="Altegoer F."/>
            <person name="Freitag M."/>
            <person name="Gabaldon T."/>
            <person name="Kempken F."/>
            <person name="Kumar A."/>
            <person name="Marcet-Houben M."/>
            <person name="Poggeler S."/>
            <person name="Stajich J.E."/>
            <person name="Nowrousian M."/>
        </authorList>
    </citation>
    <scope>NUCLEOTIDE SEQUENCE [LARGE SCALE GENOMIC DNA]</scope>
    <source>
        <strain evidence="2">CBS 100304</strain>
        <tissue evidence="1">Vegetative mycelium</tissue>
    </source>
</reference>
<keyword evidence="1" id="KW-0489">Methyltransferase</keyword>
<dbReference type="PANTHER" id="PTHR43591:SF10">
    <property type="entry name" value="ABC TRANSMEMBRANE TYPE-1 DOMAIN-CONTAINING PROTEIN-RELATED"/>
    <property type="match status" value="1"/>
</dbReference>
<keyword evidence="2" id="KW-1185">Reference proteome</keyword>
<dbReference type="InterPro" id="IPR029063">
    <property type="entry name" value="SAM-dependent_MTases_sf"/>
</dbReference>
<organism evidence="1 2">
    <name type="scientific">Pyronema omphalodes (strain CBS 100304)</name>
    <name type="common">Pyronema confluens</name>
    <dbReference type="NCBI Taxonomy" id="1076935"/>
    <lineage>
        <taxon>Eukaryota</taxon>
        <taxon>Fungi</taxon>
        <taxon>Dikarya</taxon>
        <taxon>Ascomycota</taxon>
        <taxon>Pezizomycotina</taxon>
        <taxon>Pezizomycetes</taxon>
        <taxon>Pezizales</taxon>
        <taxon>Pyronemataceae</taxon>
        <taxon>Pyronema</taxon>
    </lineage>
</organism>
<dbReference type="STRING" id="1076935.U4L2U3"/>
<dbReference type="SUPFAM" id="SSF53335">
    <property type="entry name" value="S-adenosyl-L-methionine-dependent methyltransferases"/>
    <property type="match status" value="1"/>
</dbReference>
<dbReference type="PANTHER" id="PTHR43591">
    <property type="entry name" value="METHYLTRANSFERASE"/>
    <property type="match status" value="1"/>
</dbReference>
<accession>U4L2U3</accession>
<evidence type="ECO:0000313" key="2">
    <source>
        <dbReference type="Proteomes" id="UP000018144"/>
    </source>
</evidence>
<dbReference type="OrthoDB" id="2013972at2759"/>
<keyword evidence="1" id="KW-0808">Transferase</keyword>
<name>U4L2U3_PYROM</name>
<protein>
    <submittedName>
        <fullName evidence="1">Similar to Demethylmenaquinone methyltransferase acc. no. Q72HI4</fullName>
    </submittedName>
</protein>
<dbReference type="GO" id="GO:0008168">
    <property type="term" value="F:methyltransferase activity"/>
    <property type="evidence" value="ECO:0007669"/>
    <property type="project" value="UniProtKB-KW"/>
</dbReference>
<evidence type="ECO:0000313" key="1">
    <source>
        <dbReference type="EMBL" id="CCX10657.1"/>
    </source>
</evidence>
<dbReference type="Pfam" id="PF13489">
    <property type="entry name" value="Methyltransf_23"/>
    <property type="match status" value="1"/>
</dbReference>
<dbReference type="EMBL" id="HF935554">
    <property type="protein sequence ID" value="CCX10657.1"/>
    <property type="molecule type" value="Genomic_DNA"/>
</dbReference>
<sequence>MSAPEIEVDPSPAQLPVPINADGIDNQTFSLQQDVSISYHDDSGYQTSTLSLNSLINQMDLHHEIFRLLLNEKLHLAPLDAPRKVLDIGTGTGIWAIDFADSYPSAEVIGTDISPIQPVYVPPNLKFEVDDAEADWVYASDYFDFIHSRNIAQCISDWEKLMGQIYRCTKPGGYVELSELGCVAFSDDETMAEDNAYKKCCELLNKTMETINRPWPVAGTLKARLEKAGFVDVHEVRFKQPVGPWPKDKRLKQVGAMVMLTSETGIEAYALAAFTRYLTLSVEEATKVIEDAAKALKKKHSHMYTDFYVAYGRKPQ</sequence>
<dbReference type="OMA" id="HISTFLM"/>
<dbReference type="Proteomes" id="UP000018144">
    <property type="component" value="Unassembled WGS sequence"/>
</dbReference>
<gene>
    <name evidence="1" type="ORF">PCON_10251</name>
</gene>
<dbReference type="CDD" id="cd02440">
    <property type="entry name" value="AdoMet_MTases"/>
    <property type="match status" value="1"/>
</dbReference>
<proteinExistence type="predicted"/>
<dbReference type="Gene3D" id="3.40.50.150">
    <property type="entry name" value="Vaccinia Virus protein VP39"/>
    <property type="match status" value="1"/>
</dbReference>
<dbReference type="GO" id="GO:0032259">
    <property type="term" value="P:methylation"/>
    <property type="evidence" value="ECO:0007669"/>
    <property type="project" value="UniProtKB-KW"/>
</dbReference>